<proteinExistence type="predicted"/>
<protein>
    <submittedName>
        <fullName evidence="1">Uncharacterized protein</fullName>
    </submittedName>
</protein>
<gene>
    <name evidence="1" type="ORF">ACN38_g11575</name>
</gene>
<dbReference type="EMBL" id="LHQQ01000306">
    <property type="protein sequence ID" value="KOS37625.1"/>
    <property type="molecule type" value="Genomic_DNA"/>
</dbReference>
<keyword evidence="2" id="KW-1185">Reference proteome</keyword>
<comment type="caution">
    <text evidence="1">The sequence shown here is derived from an EMBL/GenBank/DDBJ whole genome shotgun (WGS) entry which is preliminary data.</text>
</comment>
<dbReference type="Proteomes" id="UP000037696">
    <property type="component" value="Unassembled WGS sequence"/>
</dbReference>
<reference evidence="1 2" key="1">
    <citation type="submission" date="2015-08" db="EMBL/GenBank/DDBJ databases">
        <title>Genome sequencing of Penicillium nordicum.</title>
        <authorList>
            <person name="Nguyen H.D."/>
            <person name="Seifert K.A."/>
        </authorList>
    </citation>
    <scope>NUCLEOTIDE SEQUENCE [LARGE SCALE GENOMIC DNA]</scope>
    <source>
        <strain evidence="1 2">DAOMC 185683</strain>
    </source>
</reference>
<evidence type="ECO:0000313" key="2">
    <source>
        <dbReference type="Proteomes" id="UP000037696"/>
    </source>
</evidence>
<accession>A0A0M9WAU7</accession>
<dbReference type="AlphaFoldDB" id="A0A0M9WAU7"/>
<organism evidence="1 2">
    <name type="scientific">Penicillium nordicum</name>
    <dbReference type="NCBI Taxonomy" id="229535"/>
    <lineage>
        <taxon>Eukaryota</taxon>
        <taxon>Fungi</taxon>
        <taxon>Dikarya</taxon>
        <taxon>Ascomycota</taxon>
        <taxon>Pezizomycotina</taxon>
        <taxon>Eurotiomycetes</taxon>
        <taxon>Eurotiomycetidae</taxon>
        <taxon>Eurotiales</taxon>
        <taxon>Aspergillaceae</taxon>
        <taxon>Penicillium</taxon>
    </lineage>
</organism>
<sequence length="97" mass="11057">MFTLGLTVYPRLSIHSIESSHHESEMGRQSKRYGVWNNPTYRCPAIAEVLRKVLCIPSEQSWHSDVGRADQRDYSAPLTNSVKSQENIFCKTVCSLL</sequence>
<evidence type="ECO:0000313" key="1">
    <source>
        <dbReference type="EMBL" id="KOS37625.1"/>
    </source>
</evidence>
<name>A0A0M9WAU7_9EURO</name>